<organism evidence="10 11">
    <name type="scientific">Botryobasidium botryosum (strain FD-172 SS1)</name>
    <dbReference type="NCBI Taxonomy" id="930990"/>
    <lineage>
        <taxon>Eukaryota</taxon>
        <taxon>Fungi</taxon>
        <taxon>Dikarya</taxon>
        <taxon>Basidiomycota</taxon>
        <taxon>Agaricomycotina</taxon>
        <taxon>Agaricomycetes</taxon>
        <taxon>Cantharellales</taxon>
        <taxon>Botryobasidiaceae</taxon>
        <taxon>Botryobasidium</taxon>
    </lineage>
</organism>
<comment type="subcellular location">
    <subcellularLocation>
        <location evidence="1">Mitochondrion inner membrane</location>
        <topology evidence="1">Peripheral membrane protein</topology>
        <orientation evidence="1">Matrix side</orientation>
    </subcellularLocation>
</comment>
<gene>
    <name evidence="10" type="ORF">BOTBODRAFT_30288</name>
</gene>
<reference evidence="11" key="1">
    <citation type="journal article" date="2014" name="Proc. Natl. Acad. Sci. U.S.A.">
        <title>Extensive sampling of basidiomycete genomes demonstrates inadequacy of the white-rot/brown-rot paradigm for wood decay fungi.</title>
        <authorList>
            <person name="Riley R."/>
            <person name="Salamov A.A."/>
            <person name="Brown D.W."/>
            <person name="Nagy L.G."/>
            <person name="Floudas D."/>
            <person name="Held B.W."/>
            <person name="Levasseur A."/>
            <person name="Lombard V."/>
            <person name="Morin E."/>
            <person name="Otillar R."/>
            <person name="Lindquist E.A."/>
            <person name="Sun H."/>
            <person name="LaButti K.M."/>
            <person name="Schmutz J."/>
            <person name="Jabbour D."/>
            <person name="Luo H."/>
            <person name="Baker S.E."/>
            <person name="Pisabarro A.G."/>
            <person name="Walton J.D."/>
            <person name="Blanchette R.A."/>
            <person name="Henrissat B."/>
            <person name="Martin F."/>
            <person name="Cullen D."/>
            <person name="Hibbett D.S."/>
            <person name="Grigoriev I.V."/>
        </authorList>
    </citation>
    <scope>NUCLEOTIDE SEQUENCE [LARGE SCALE GENOMIC DNA]</scope>
    <source>
        <strain evidence="11">FD-172 SS1</strain>
    </source>
</reference>
<dbReference type="InterPro" id="IPR008011">
    <property type="entry name" value="Complex1_LYR_dom"/>
</dbReference>
<evidence type="ECO:0000256" key="5">
    <source>
        <dbReference type="ARBA" id="ARBA00022792"/>
    </source>
</evidence>
<evidence type="ECO:0000313" key="11">
    <source>
        <dbReference type="Proteomes" id="UP000027195"/>
    </source>
</evidence>
<evidence type="ECO:0000256" key="1">
    <source>
        <dbReference type="ARBA" id="ARBA00004443"/>
    </source>
</evidence>
<dbReference type="PANTHER" id="PTHR12964:SF0">
    <property type="entry name" value="NADH DEHYDROGENASE [UBIQUINONE] 1 ALPHA SUBCOMPLEX SUBUNIT 6"/>
    <property type="match status" value="1"/>
</dbReference>
<evidence type="ECO:0000256" key="3">
    <source>
        <dbReference type="ARBA" id="ARBA00022448"/>
    </source>
</evidence>
<evidence type="ECO:0000259" key="9">
    <source>
        <dbReference type="Pfam" id="PF05347"/>
    </source>
</evidence>
<dbReference type="GO" id="GO:0045271">
    <property type="term" value="C:respiratory chain complex I"/>
    <property type="evidence" value="ECO:0007669"/>
    <property type="project" value="InterPro"/>
</dbReference>
<dbReference type="STRING" id="930990.A0A067MN06"/>
<feature type="domain" description="Complex 1 LYR protein" evidence="9">
    <location>
        <begin position="48"/>
        <end position="83"/>
    </location>
</feature>
<keyword evidence="11" id="KW-1185">Reference proteome</keyword>
<keyword evidence="7" id="KW-0496">Mitochondrion</keyword>
<keyword evidence="8" id="KW-0472">Membrane</keyword>
<keyword evidence="6" id="KW-0249">Electron transport</keyword>
<keyword evidence="3" id="KW-0813">Transport</keyword>
<dbReference type="OrthoDB" id="14535at2759"/>
<dbReference type="PANTHER" id="PTHR12964">
    <property type="entry name" value="NADH-UBIQUINONE OXIDOREDUCTASE B14 SUBUNIT"/>
    <property type="match status" value="1"/>
</dbReference>
<evidence type="ECO:0000256" key="2">
    <source>
        <dbReference type="ARBA" id="ARBA00009508"/>
    </source>
</evidence>
<dbReference type="CDD" id="cd20266">
    <property type="entry name" value="Complex1_LYR_NDUFA6_LYRM6"/>
    <property type="match status" value="1"/>
</dbReference>
<sequence>MTTIPSRLAQSSRSSSSFLQARKRSIQLYREWYRSAPEIVSLYGLNVSPVIIRARIREQFEKNRYVEDLSVIDLLLHKGRQDYQEIMNCWQQEPHILGILLKEPVKRPQTFLQKFYEGRDELAVLPASP</sequence>
<accession>A0A067MN06</accession>
<evidence type="ECO:0000256" key="7">
    <source>
        <dbReference type="ARBA" id="ARBA00023128"/>
    </source>
</evidence>
<comment type="similarity">
    <text evidence="2">Belongs to the complex I LYR family.</text>
</comment>
<evidence type="ECO:0000256" key="8">
    <source>
        <dbReference type="ARBA" id="ARBA00023136"/>
    </source>
</evidence>
<dbReference type="InParanoid" id="A0A067MN06"/>
<protein>
    <recommendedName>
        <fullName evidence="9">Complex 1 LYR protein domain-containing protein</fullName>
    </recommendedName>
</protein>
<dbReference type="InterPro" id="IPR016488">
    <property type="entry name" value="NADH_Ub_cplx-1_asu_su-6"/>
</dbReference>
<evidence type="ECO:0000313" key="10">
    <source>
        <dbReference type="EMBL" id="KDQ16909.1"/>
    </source>
</evidence>
<dbReference type="Proteomes" id="UP000027195">
    <property type="component" value="Unassembled WGS sequence"/>
</dbReference>
<proteinExistence type="inferred from homology"/>
<dbReference type="HOGENOM" id="CLU_111660_2_0_1"/>
<name>A0A067MN06_BOTB1</name>
<dbReference type="Pfam" id="PF05347">
    <property type="entry name" value="Complex1_LYR"/>
    <property type="match status" value="1"/>
</dbReference>
<dbReference type="GO" id="GO:0005743">
    <property type="term" value="C:mitochondrial inner membrane"/>
    <property type="evidence" value="ECO:0007669"/>
    <property type="project" value="UniProtKB-SubCell"/>
</dbReference>
<dbReference type="AlphaFoldDB" id="A0A067MN06"/>
<keyword evidence="5" id="KW-0999">Mitochondrion inner membrane</keyword>
<evidence type="ECO:0000256" key="4">
    <source>
        <dbReference type="ARBA" id="ARBA00022660"/>
    </source>
</evidence>
<dbReference type="PIRSF" id="PIRSF006643">
    <property type="entry name" value="NDUA6"/>
    <property type="match status" value="1"/>
</dbReference>
<dbReference type="EMBL" id="KL198025">
    <property type="protein sequence ID" value="KDQ16909.1"/>
    <property type="molecule type" value="Genomic_DNA"/>
</dbReference>
<evidence type="ECO:0000256" key="6">
    <source>
        <dbReference type="ARBA" id="ARBA00022982"/>
    </source>
</evidence>
<dbReference type="GO" id="GO:0006979">
    <property type="term" value="P:response to oxidative stress"/>
    <property type="evidence" value="ECO:0007669"/>
    <property type="project" value="TreeGrafter"/>
</dbReference>
<keyword evidence="4" id="KW-0679">Respiratory chain</keyword>
<dbReference type="InterPro" id="IPR045299">
    <property type="entry name" value="Complex1_LYR_NDUFA6_LYRM6"/>
</dbReference>